<feature type="compositionally biased region" description="Polar residues" evidence="1">
    <location>
        <begin position="474"/>
        <end position="497"/>
    </location>
</feature>
<feature type="region of interest" description="Disordered" evidence="1">
    <location>
        <begin position="668"/>
        <end position="757"/>
    </location>
</feature>
<dbReference type="AlphaFoldDB" id="A0AAV9JW76"/>
<organism evidence="2 3">
    <name type="scientific">Oleoguttula mirabilis</name>
    <dbReference type="NCBI Taxonomy" id="1507867"/>
    <lineage>
        <taxon>Eukaryota</taxon>
        <taxon>Fungi</taxon>
        <taxon>Dikarya</taxon>
        <taxon>Ascomycota</taxon>
        <taxon>Pezizomycotina</taxon>
        <taxon>Dothideomycetes</taxon>
        <taxon>Dothideomycetidae</taxon>
        <taxon>Mycosphaerellales</taxon>
        <taxon>Teratosphaeriaceae</taxon>
        <taxon>Oleoguttula</taxon>
    </lineage>
</organism>
<feature type="compositionally biased region" description="Basic and acidic residues" evidence="1">
    <location>
        <begin position="200"/>
        <end position="218"/>
    </location>
</feature>
<feature type="compositionally biased region" description="Low complexity" evidence="1">
    <location>
        <begin position="361"/>
        <end position="375"/>
    </location>
</feature>
<feature type="compositionally biased region" description="Low complexity" evidence="1">
    <location>
        <begin position="33"/>
        <end position="45"/>
    </location>
</feature>
<feature type="compositionally biased region" description="Low complexity" evidence="1">
    <location>
        <begin position="515"/>
        <end position="535"/>
    </location>
</feature>
<gene>
    <name evidence="2" type="ORF">LTR36_006343</name>
</gene>
<feature type="compositionally biased region" description="Acidic residues" evidence="1">
    <location>
        <begin position="330"/>
        <end position="339"/>
    </location>
</feature>
<proteinExistence type="predicted"/>
<feature type="compositionally biased region" description="Low complexity" evidence="1">
    <location>
        <begin position="307"/>
        <end position="323"/>
    </location>
</feature>
<accession>A0AAV9JW76</accession>
<feature type="compositionally biased region" description="Polar residues" evidence="1">
    <location>
        <begin position="425"/>
        <end position="439"/>
    </location>
</feature>
<dbReference type="Proteomes" id="UP001324427">
    <property type="component" value="Unassembled WGS sequence"/>
</dbReference>
<feature type="compositionally biased region" description="Polar residues" evidence="1">
    <location>
        <begin position="404"/>
        <end position="418"/>
    </location>
</feature>
<feature type="compositionally biased region" description="Basic and acidic residues" evidence="1">
    <location>
        <begin position="733"/>
        <end position="744"/>
    </location>
</feature>
<feature type="compositionally biased region" description="Polar residues" evidence="1">
    <location>
        <begin position="258"/>
        <end position="281"/>
    </location>
</feature>
<evidence type="ECO:0000313" key="2">
    <source>
        <dbReference type="EMBL" id="KAK4549346.1"/>
    </source>
</evidence>
<feature type="compositionally biased region" description="Polar residues" evidence="1">
    <location>
        <begin position="156"/>
        <end position="177"/>
    </location>
</feature>
<sequence>MPSPTLSPLASVAATPTSPRQSTGGTVRPPILQRGSSQSSHGGSRPTIASPGSAGEHHPLRHAVGGRQRHAKIVPSRNHSSGRNLVRLGKPTQHPHQGVQQVEDGRKHARQRSHEGDTEIRLPGSLDENRPTIKRNMTAIELPRNRSSTKLKKNLSHGQLTRLNSTGRNLGAQTSASHKAPPSPGLKGKSKRPKSADMGPPEKDLHEQEVELHREQQERAQPPKKVGFAVASSEDTSEAEDSPPVEGSEPQEDEWTEESASASPYSTRQNTANNSRRTSVIQDRPPDKQAAQPPYSAADTAMSETKQPMQVVAVAPQQQGPEADGTPAQSEDEEEQEEELSPRSQAKAERQDVTHSKESVQPRAQQQQAPTQQPRHSPPPQHHPVLQQEQPKLQLRSAFHMPNQHPNPTTKRLVSNQHPAPALVSSVSALDSMHSSSRGSPAPSMRSARSNLGHDGATDLEQEELVSRFIPSASHPTTGSGPNTGLMNTPKQSSFQTPEEDSTLHRAKSAGRFQVGPGPVSPGSTISGSSGTATPALGRSRIELRMLHEKALADREAAAERQPLVPHHIYDRRNETLKSYLNLASLGNDRHGSIPSTAGLTLGPEIFQGRFKAVNTELKVVQNFRDPYSEAVGRLQRCRGTKLSQRSSPHKQAAALKMSKSAVTLPARGAVREGSKLSTSASPPKTAVPGMAKSVSPQKPAMSSGKSAVQIAGAAARHPRRGVSFAGTPPQTRDFERTGDERGPDAIARSLWDSIGG</sequence>
<reference evidence="2 3" key="1">
    <citation type="submission" date="2021-11" db="EMBL/GenBank/DDBJ databases">
        <title>Black yeast isolated from Biological Soil Crust.</title>
        <authorList>
            <person name="Kurbessoian T."/>
        </authorList>
    </citation>
    <scope>NUCLEOTIDE SEQUENCE [LARGE SCALE GENOMIC DNA]</scope>
    <source>
        <strain evidence="2 3">CCFEE 5522</strain>
    </source>
</reference>
<evidence type="ECO:0000313" key="3">
    <source>
        <dbReference type="Proteomes" id="UP001324427"/>
    </source>
</evidence>
<dbReference type="EMBL" id="JAVFHQ010000004">
    <property type="protein sequence ID" value="KAK4549346.1"/>
    <property type="molecule type" value="Genomic_DNA"/>
</dbReference>
<feature type="compositionally biased region" description="Polar residues" evidence="1">
    <location>
        <begin position="1"/>
        <end position="25"/>
    </location>
</feature>
<comment type="caution">
    <text evidence="2">The sequence shown here is derived from an EMBL/GenBank/DDBJ whole genome shotgun (WGS) entry which is preliminary data.</text>
</comment>
<evidence type="ECO:0000256" key="1">
    <source>
        <dbReference type="SAM" id="MobiDB-lite"/>
    </source>
</evidence>
<feature type="compositionally biased region" description="Basic and acidic residues" evidence="1">
    <location>
        <begin position="346"/>
        <end position="360"/>
    </location>
</feature>
<protein>
    <submittedName>
        <fullName evidence="2">Uncharacterized protein</fullName>
    </submittedName>
</protein>
<feature type="region of interest" description="Disordered" evidence="1">
    <location>
        <begin position="1"/>
        <end position="535"/>
    </location>
</feature>
<feature type="compositionally biased region" description="Acidic residues" evidence="1">
    <location>
        <begin position="235"/>
        <end position="257"/>
    </location>
</feature>
<keyword evidence="3" id="KW-1185">Reference proteome</keyword>
<name>A0AAV9JW76_9PEZI</name>